<keyword evidence="7 8" id="KW-0998">Cell outer membrane</keyword>
<accession>A0A4Y8ZR03</accession>
<dbReference type="Pfam" id="PF00593">
    <property type="entry name" value="TonB_dep_Rec_b-barrel"/>
    <property type="match status" value="1"/>
</dbReference>
<keyword evidence="3 8" id="KW-1134">Transmembrane beta strand</keyword>
<reference evidence="14 15" key="1">
    <citation type="submission" date="2019-03" db="EMBL/GenBank/DDBJ databases">
        <title>Genome sequence of Sphingomonas sp. 17J27-24.</title>
        <authorList>
            <person name="Kim M."/>
            <person name="Maeng S."/>
            <person name="Sathiyaraj S."/>
        </authorList>
    </citation>
    <scope>NUCLEOTIDE SEQUENCE [LARGE SCALE GENOMIC DNA]</scope>
    <source>
        <strain evidence="14 15">17J27-24</strain>
    </source>
</reference>
<evidence type="ECO:0000256" key="10">
    <source>
        <dbReference type="SAM" id="MobiDB-lite"/>
    </source>
</evidence>
<evidence type="ECO:0000256" key="9">
    <source>
        <dbReference type="RuleBase" id="RU003357"/>
    </source>
</evidence>
<dbReference type="Proteomes" id="UP000298213">
    <property type="component" value="Unassembled WGS sequence"/>
</dbReference>
<feature type="domain" description="TonB-dependent receptor-like beta-barrel" evidence="12">
    <location>
        <begin position="447"/>
        <end position="982"/>
    </location>
</feature>
<organism evidence="14 15">
    <name type="scientific">Sphingomonas parva</name>
    <dbReference type="NCBI Taxonomy" id="2555898"/>
    <lineage>
        <taxon>Bacteria</taxon>
        <taxon>Pseudomonadati</taxon>
        <taxon>Pseudomonadota</taxon>
        <taxon>Alphaproteobacteria</taxon>
        <taxon>Sphingomonadales</taxon>
        <taxon>Sphingomonadaceae</taxon>
        <taxon>Sphingomonas</taxon>
    </lineage>
</organism>
<keyword evidence="4 8" id="KW-0812">Transmembrane</keyword>
<evidence type="ECO:0000256" key="8">
    <source>
        <dbReference type="PROSITE-ProRule" id="PRU01360"/>
    </source>
</evidence>
<dbReference type="InterPro" id="IPR039426">
    <property type="entry name" value="TonB-dep_rcpt-like"/>
</dbReference>
<dbReference type="InterPro" id="IPR012910">
    <property type="entry name" value="Plug_dom"/>
</dbReference>
<evidence type="ECO:0000256" key="4">
    <source>
        <dbReference type="ARBA" id="ARBA00022692"/>
    </source>
</evidence>
<evidence type="ECO:0000256" key="7">
    <source>
        <dbReference type="ARBA" id="ARBA00023237"/>
    </source>
</evidence>
<keyword evidence="2 8" id="KW-0813">Transport</keyword>
<evidence type="ECO:0000256" key="11">
    <source>
        <dbReference type="SAM" id="SignalP"/>
    </source>
</evidence>
<dbReference type="EMBL" id="SPDV01000029">
    <property type="protein sequence ID" value="TFI57555.1"/>
    <property type="molecule type" value="Genomic_DNA"/>
</dbReference>
<dbReference type="PANTHER" id="PTHR47234:SF2">
    <property type="entry name" value="TONB-DEPENDENT RECEPTOR"/>
    <property type="match status" value="1"/>
</dbReference>
<dbReference type="CDD" id="cd01347">
    <property type="entry name" value="ligand_gated_channel"/>
    <property type="match status" value="1"/>
</dbReference>
<name>A0A4Y8ZR03_9SPHN</name>
<feature type="domain" description="TonB-dependent receptor plug" evidence="13">
    <location>
        <begin position="85"/>
        <end position="201"/>
    </location>
</feature>
<keyword evidence="6 8" id="KW-0472">Membrane</keyword>
<dbReference type="Gene3D" id="2.40.170.20">
    <property type="entry name" value="TonB-dependent receptor, beta-barrel domain"/>
    <property type="match status" value="1"/>
</dbReference>
<dbReference type="InterPro" id="IPR036942">
    <property type="entry name" value="Beta-barrel_TonB_sf"/>
</dbReference>
<comment type="caution">
    <text evidence="14">The sequence shown here is derived from an EMBL/GenBank/DDBJ whole genome shotgun (WGS) entry which is preliminary data.</text>
</comment>
<dbReference type="OrthoDB" id="7051241at2"/>
<gene>
    <name evidence="14" type="ORF">E2493_14380</name>
</gene>
<keyword evidence="15" id="KW-1185">Reference proteome</keyword>
<dbReference type="Gene3D" id="2.170.130.10">
    <property type="entry name" value="TonB-dependent receptor, plug domain"/>
    <property type="match status" value="1"/>
</dbReference>
<keyword evidence="5 9" id="KW-0798">TonB box</keyword>
<evidence type="ECO:0000256" key="5">
    <source>
        <dbReference type="ARBA" id="ARBA00023077"/>
    </source>
</evidence>
<protein>
    <submittedName>
        <fullName evidence="14">TonB-dependent receptor</fullName>
    </submittedName>
</protein>
<dbReference type="PANTHER" id="PTHR47234">
    <property type="match status" value="1"/>
</dbReference>
<proteinExistence type="inferred from homology"/>
<evidence type="ECO:0000313" key="14">
    <source>
        <dbReference type="EMBL" id="TFI57555.1"/>
    </source>
</evidence>
<evidence type="ECO:0000259" key="13">
    <source>
        <dbReference type="Pfam" id="PF07715"/>
    </source>
</evidence>
<evidence type="ECO:0000256" key="6">
    <source>
        <dbReference type="ARBA" id="ARBA00023136"/>
    </source>
</evidence>
<evidence type="ECO:0000313" key="15">
    <source>
        <dbReference type="Proteomes" id="UP000298213"/>
    </source>
</evidence>
<feature type="compositionally biased region" description="Low complexity" evidence="10">
    <location>
        <begin position="41"/>
        <end position="62"/>
    </location>
</feature>
<feature type="chain" id="PRO_5021371115" evidence="11">
    <location>
        <begin position="32"/>
        <end position="1023"/>
    </location>
</feature>
<sequence>MLDMNQRFVNARLLSGAATLALAVLSTPALAQAGPVTEDQASSADQTDAPTTDQATPAGQTPSAGGAAEPEIVVTGSLLRRDHVETALPITVITSESLEAAGITNTADAVRQAAADGAGSIGVGFTSGFSAGGSAVSLRNLGVSSTLLLVNGLRSANFPLSDDGHNSYADLTSIPQVNVERIEVLKDGASSLYGADAIGGVVNIITRREFNGLEVGGEAGVTQKGDGQKYRVKALAGIGDYEGQGWNFYLGGEYERNGKITADSRGFPFNTLDLRAIGGTDNNRADDTLTTPTPDAVVTRVRQTDLNNPLAGSVANATTPAVFVSLTPLSNCRFGTFSENTSARVGTACAHDLTREYVQILPPQERYAGVARLSYRLSDTIEGYVEGSYSHNKVDITLLPRGIRQNQAFGGSPATSTTNPGIVLPVYICSAGVNCATAADRQLNPNNPFAAAFANDPANGAARIYYSFGDVKAGSVRINELYRITGGLRGTIADSWDWRVDAGYSRDDLKLTQTGFANLEGLVRAINTGSYNFRNPSANPQSVRDSVLPPITSLSNSSELTVDASIGHALVDLPGGPLQLAVGGQYRKEKLTNRSANPDLAVPGLSTAQAYGNRDVWAAFFELNAPVLDILELTASGRYDHYSEGFSHFSPKASFKFQPIRQVSIRGSYSEGFRAPTFAEANPLSSFSGFVGFNPGNIPAFRAAHAANAGYFANYSIGRGFVGNPDIEPETAKSYSLGAVFEPTRWLTFTADYFHVKKENLIVTGPLAGAAIDAYYSVSGQTFASAAAASAAGCAAVAAVAPGYSCNVIDGADPSALNALPRLLVLNAPYVNANFDVVTGLQFTAAANVPITDELRWRSRLDLQETLKFDRHLDTGQVQHFTGTVGPADLSSGGGTPKWRGNWQNTLDLGQFSLTATTYFVGKMKGVAADQGNLDTSCTATLYKDASGGNSFCKIRRFLYTDLNATFDVNENFSFYMMINNVTNARAPLYANVLYTTQPNYLASWHIPGLVGRTFRAGANFRF</sequence>
<dbReference type="GO" id="GO:0009279">
    <property type="term" value="C:cell outer membrane"/>
    <property type="evidence" value="ECO:0007669"/>
    <property type="project" value="UniProtKB-SubCell"/>
</dbReference>
<feature type="signal peptide" evidence="11">
    <location>
        <begin position="1"/>
        <end position="31"/>
    </location>
</feature>
<dbReference type="InterPro" id="IPR000531">
    <property type="entry name" value="Beta-barrel_TonB"/>
</dbReference>
<comment type="subcellular location">
    <subcellularLocation>
        <location evidence="1 8">Cell outer membrane</location>
        <topology evidence="1 8">Multi-pass membrane protein</topology>
    </subcellularLocation>
</comment>
<evidence type="ECO:0000256" key="1">
    <source>
        <dbReference type="ARBA" id="ARBA00004571"/>
    </source>
</evidence>
<dbReference type="Pfam" id="PF07715">
    <property type="entry name" value="Plug"/>
    <property type="match status" value="1"/>
</dbReference>
<dbReference type="AlphaFoldDB" id="A0A4Y8ZR03"/>
<evidence type="ECO:0000256" key="2">
    <source>
        <dbReference type="ARBA" id="ARBA00022448"/>
    </source>
</evidence>
<comment type="similarity">
    <text evidence="8 9">Belongs to the TonB-dependent receptor family.</text>
</comment>
<dbReference type="InterPro" id="IPR037066">
    <property type="entry name" value="Plug_dom_sf"/>
</dbReference>
<evidence type="ECO:0000256" key="3">
    <source>
        <dbReference type="ARBA" id="ARBA00022452"/>
    </source>
</evidence>
<feature type="region of interest" description="Disordered" evidence="10">
    <location>
        <begin position="35"/>
        <end position="67"/>
    </location>
</feature>
<dbReference type="PROSITE" id="PS52016">
    <property type="entry name" value="TONB_DEPENDENT_REC_3"/>
    <property type="match status" value="1"/>
</dbReference>
<keyword evidence="11" id="KW-0732">Signal</keyword>
<keyword evidence="14" id="KW-0675">Receptor</keyword>
<dbReference type="SUPFAM" id="SSF56935">
    <property type="entry name" value="Porins"/>
    <property type="match status" value="1"/>
</dbReference>
<evidence type="ECO:0000259" key="12">
    <source>
        <dbReference type="Pfam" id="PF00593"/>
    </source>
</evidence>